<accession>A0A6N4V6J5</accession>
<dbReference type="EMBL" id="AP022570">
    <property type="protein sequence ID" value="BBX50525.1"/>
    <property type="molecule type" value="Genomic_DNA"/>
</dbReference>
<keyword evidence="2" id="KW-1185">Reference proteome</keyword>
<name>A0A6N4V6J5_9MYCO</name>
<sequence length="207" mass="23506">MTPHTSAYEQWVMAVRAWREDPRHDMSHLPTLVVDSLPPAAFERLLVHIKDAQQHVMDRWVDTFARDWGAARDEQGRVRALLDTRRVLARRLQLAAHPGLPEVVRTELGNGVARDTRQLQQELEDAVTKQQRGARFDRVQIERALNLLRTNRLTAILEPGFSLQALFDGRVDAAPQPAATSPLPVPEDHVPAPPVRRHRAIIFDNQA</sequence>
<dbReference type="Proteomes" id="UP000466785">
    <property type="component" value="Chromosome"/>
</dbReference>
<evidence type="ECO:0000313" key="2">
    <source>
        <dbReference type="Proteomes" id="UP000466785"/>
    </source>
</evidence>
<dbReference type="KEGG" id="mpof:MPOR_15510"/>
<protein>
    <submittedName>
        <fullName evidence="1">Uncharacterized protein</fullName>
    </submittedName>
</protein>
<proteinExistence type="predicted"/>
<dbReference type="AlphaFoldDB" id="A0A6N4V6J5"/>
<organism evidence="1 2">
    <name type="scientific">Mycolicibacterium poriferae</name>
    <dbReference type="NCBI Taxonomy" id="39694"/>
    <lineage>
        <taxon>Bacteria</taxon>
        <taxon>Bacillati</taxon>
        <taxon>Actinomycetota</taxon>
        <taxon>Actinomycetes</taxon>
        <taxon>Mycobacteriales</taxon>
        <taxon>Mycobacteriaceae</taxon>
        <taxon>Mycolicibacterium</taxon>
    </lineage>
</organism>
<evidence type="ECO:0000313" key="1">
    <source>
        <dbReference type="EMBL" id="BBX50525.1"/>
    </source>
</evidence>
<reference evidence="1 2" key="1">
    <citation type="journal article" date="2019" name="Emerg. Microbes Infect.">
        <title>Comprehensive subspecies identification of 175 nontuberculous mycobacteria species based on 7547 genomic profiles.</title>
        <authorList>
            <person name="Matsumoto Y."/>
            <person name="Kinjo T."/>
            <person name="Motooka D."/>
            <person name="Nabeya D."/>
            <person name="Jung N."/>
            <person name="Uechi K."/>
            <person name="Horii T."/>
            <person name="Iida T."/>
            <person name="Fujita J."/>
            <person name="Nakamura S."/>
        </authorList>
    </citation>
    <scope>NUCLEOTIDE SEQUENCE [LARGE SCALE GENOMIC DNA]</scope>
    <source>
        <strain evidence="1 2">JCM 12603</strain>
    </source>
</reference>
<gene>
    <name evidence="1" type="ORF">MPOR_15510</name>
</gene>